<dbReference type="InterPro" id="IPR001387">
    <property type="entry name" value="Cro/C1-type_HTH"/>
</dbReference>
<dbReference type="CDD" id="cd00093">
    <property type="entry name" value="HTH_XRE"/>
    <property type="match status" value="1"/>
</dbReference>
<dbReference type="InterPro" id="IPR010982">
    <property type="entry name" value="Lambda_DNA-bd_dom_sf"/>
</dbReference>
<dbReference type="PANTHER" id="PTHR40455:SF1">
    <property type="entry name" value="ANTITOXIN HIGA"/>
    <property type="match status" value="1"/>
</dbReference>
<evidence type="ECO:0000313" key="3">
    <source>
        <dbReference type="Proteomes" id="UP000746535"/>
    </source>
</evidence>
<dbReference type="PROSITE" id="PS50943">
    <property type="entry name" value="HTH_CROC1"/>
    <property type="match status" value="1"/>
</dbReference>
<dbReference type="Pfam" id="PF01381">
    <property type="entry name" value="HTH_3"/>
    <property type="match status" value="1"/>
</dbReference>
<sequence length="134" mass="14810">MNALVQNAADHWVYVAPLLSPPQSHEQYEVLASALDELQNITGYDQNHPLDGLVMALANLISDYDQKHFPIRNASAGDVLRSLMEEYKVSQRELPELGSQSTVSQLLAGKRKFSVRQIKAAAARFGVSPQVFMG</sequence>
<evidence type="ECO:0000313" key="2">
    <source>
        <dbReference type="EMBL" id="NJP02697.1"/>
    </source>
</evidence>
<proteinExistence type="predicted"/>
<gene>
    <name evidence="2" type="ORF">HBH25_17750</name>
</gene>
<name>A0ABX0YH91_9PSED</name>
<feature type="domain" description="HTH cro/C1-type" evidence="1">
    <location>
        <begin position="80"/>
        <end position="132"/>
    </location>
</feature>
<dbReference type="SMART" id="SM00530">
    <property type="entry name" value="HTH_XRE"/>
    <property type="match status" value="1"/>
</dbReference>
<keyword evidence="3" id="KW-1185">Reference proteome</keyword>
<dbReference type="RefSeq" id="WP_168085275.1">
    <property type="nucleotide sequence ID" value="NZ_JAAVJI010000012.1"/>
</dbReference>
<reference evidence="2 3" key="1">
    <citation type="submission" date="2020-03" db="EMBL/GenBank/DDBJ databases">
        <authorList>
            <person name="Wang L."/>
            <person name="He N."/>
            <person name="Li Y."/>
            <person name="Fang Y."/>
            <person name="Zhang F."/>
        </authorList>
    </citation>
    <scope>NUCLEOTIDE SEQUENCE [LARGE SCALE GENOMIC DNA]</scope>
    <source>
        <strain evidence="3">hsmgli-8</strain>
    </source>
</reference>
<dbReference type="Gene3D" id="1.10.260.40">
    <property type="entry name" value="lambda repressor-like DNA-binding domains"/>
    <property type="match status" value="1"/>
</dbReference>
<organism evidence="2 3">
    <name type="scientific">Pseudomonas quercus</name>
    <dbReference type="NCBI Taxonomy" id="2722792"/>
    <lineage>
        <taxon>Bacteria</taxon>
        <taxon>Pseudomonadati</taxon>
        <taxon>Pseudomonadota</taxon>
        <taxon>Gammaproteobacteria</taxon>
        <taxon>Pseudomonadales</taxon>
        <taxon>Pseudomonadaceae</taxon>
        <taxon>Pseudomonas</taxon>
    </lineage>
</organism>
<dbReference type="Proteomes" id="UP000746535">
    <property type="component" value="Unassembled WGS sequence"/>
</dbReference>
<dbReference type="SUPFAM" id="SSF47413">
    <property type="entry name" value="lambda repressor-like DNA-binding domains"/>
    <property type="match status" value="1"/>
</dbReference>
<dbReference type="EMBL" id="JAAVJI010000012">
    <property type="protein sequence ID" value="NJP02697.1"/>
    <property type="molecule type" value="Genomic_DNA"/>
</dbReference>
<dbReference type="PANTHER" id="PTHR40455">
    <property type="entry name" value="ANTITOXIN HIGA"/>
    <property type="match status" value="1"/>
</dbReference>
<comment type="caution">
    <text evidence="2">The sequence shown here is derived from an EMBL/GenBank/DDBJ whole genome shotgun (WGS) entry which is preliminary data.</text>
</comment>
<dbReference type="InterPro" id="IPR039060">
    <property type="entry name" value="Antitox_HigA"/>
</dbReference>
<protein>
    <submittedName>
        <fullName evidence="2">Helix-turn-helix domain-containing protein</fullName>
    </submittedName>
</protein>
<evidence type="ECO:0000259" key="1">
    <source>
        <dbReference type="PROSITE" id="PS50943"/>
    </source>
</evidence>
<accession>A0ABX0YH91</accession>